<dbReference type="SMART" id="SM00338">
    <property type="entry name" value="BRLZ"/>
    <property type="match status" value="1"/>
</dbReference>
<dbReference type="PANTHER" id="PTHR19304">
    <property type="entry name" value="CYCLIC-AMP RESPONSE ELEMENT BINDING PROTEIN"/>
    <property type="match status" value="1"/>
</dbReference>
<feature type="domain" description="BZIP" evidence="7">
    <location>
        <begin position="155"/>
        <end position="218"/>
    </location>
</feature>
<proteinExistence type="predicted"/>
<keyword evidence="3" id="KW-0804">Transcription</keyword>
<dbReference type="InterPro" id="IPR004827">
    <property type="entry name" value="bZIP"/>
</dbReference>
<protein>
    <recommendedName>
        <fullName evidence="7">BZIP domain-containing protein</fullName>
    </recommendedName>
</protein>
<organism evidence="8">
    <name type="scientific">Lichtheimia ramosa</name>
    <dbReference type="NCBI Taxonomy" id="688394"/>
    <lineage>
        <taxon>Eukaryota</taxon>
        <taxon>Fungi</taxon>
        <taxon>Fungi incertae sedis</taxon>
        <taxon>Mucoromycota</taxon>
        <taxon>Mucoromycotina</taxon>
        <taxon>Mucoromycetes</taxon>
        <taxon>Mucorales</taxon>
        <taxon>Lichtheimiaceae</taxon>
        <taxon>Lichtheimia</taxon>
    </lineage>
</organism>
<comment type="subcellular location">
    <subcellularLocation>
        <location evidence="1">Nucleus</location>
    </subcellularLocation>
</comment>
<accession>A0A077WXK5</accession>
<dbReference type="PROSITE" id="PS50217">
    <property type="entry name" value="BZIP"/>
    <property type="match status" value="1"/>
</dbReference>
<gene>
    <name evidence="8" type="ORF">LRAMOSA03770</name>
</gene>
<evidence type="ECO:0000256" key="5">
    <source>
        <dbReference type="SAM" id="Coils"/>
    </source>
</evidence>
<dbReference type="CDD" id="cd14687">
    <property type="entry name" value="bZIP_ATF2"/>
    <property type="match status" value="1"/>
</dbReference>
<keyword evidence="5" id="KW-0175">Coiled coil</keyword>
<dbReference type="Pfam" id="PF00170">
    <property type="entry name" value="bZIP_1"/>
    <property type="match status" value="1"/>
</dbReference>
<evidence type="ECO:0000256" key="2">
    <source>
        <dbReference type="ARBA" id="ARBA00023015"/>
    </source>
</evidence>
<reference evidence="8" key="1">
    <citation type="journal article" date="2014" name="Genome Announc.">
        <title>De novo whole-genome sequence and genome annotation of Lichtheimia ramosa.</title>
        <authorList>
            <person name="Linde J."/>
            <person name="Schwartze V."/>
            <person name="Binder U."/>
            <person name="Lass-Florl C."/>
            <person name="Voigt K."/>
            <person name="Horn F."/>
        </authorList>
    </citation>
    <scope>NUCLEOTIDE SEQUENCE</scope>
    <source>
        <strain evidence="8">JMRC FSU:6197</strain>
    </source>
</reference>
<evidence type="ECO:0000256" key="3">
    <source>
        <dbReference type="ARBA" id="ARBA00023163"/>
    </source>
</evidence>
<keyword evidence="4" id="KW-0539">Nucleus</keyword>
<dbReference type="GO" id="GO:0005634">
    <property type="term" value="C:nucleus"/>
    <property type="evidence" value="ECO:0007669"/>
    <property type="project" value="UniProtKB-SubCell"/>
</dbReference>
<feature type="coiled-coil region" evidence="5">
    <location>
        <begin position="176"/>
        <end position="214"/>
    </location>
</feature>
<dbReference type="GO" id="GO:0003700">
    <property type="term" value="F:DNA-binding transcription factor activity"/>
    <property type="evidence" value="ECO:0007669"/>
    <property type="project" value="InterPro"/>
</dbReference>
<evidence type="ECO:0000259" key="7">
    <source>
        <dbReference type="PROSITE" id="PS50217"/>
    </source>
</evidence>
<name>A0A077WXK5_9FUNG</name>
<dbReference type="InterPro" id="IPR046347">
    <property type="entry name" value="bZIP_sf"/>
</dbReference>
<feature type="region of interest" description="Disordered" evidence="6">
    <location>
        <begin position="104"/>
        <end position="157"/>
    </location>
</feature>
<evidence type="ECO:0000256" key="4">
    <source>
        <dbReference type="ARBA" id="ARBA00023242"/>
    </source>
</evidence>
<sequence length="273" mass="29695">MNTEQLPSTMATNLGWECSEFLSGAQGSQLLYPPPLTPPQHPHNASFSASCFMSPETTAAGVVAENCPPTPPQQSTAMFQGLCPPVAMNNNTTAANVAVTSPMSVHPTVPVSSPLSREASPRSSTSTSSMTGSNTTSTAGRKRRSMHEDEDVDDDEQRKKLLERNRLAASKCRQKKKQWVQDLENKSEQVTKKNQELHNQLAILREQCLELRNELLAHGNCGCSLVQTYLHRSSAELTCSNNTNNRHEPATAAATTVADMVRKQHPLPSTTTA</sequence>
<keyword evidence="2" id="KW-0805">Transcription regulation</keyword>
<feature type="compositionally biased region" description="Low complexity" evidence="6">
    <location>
        <begin position="121"/>
        <end position="138"/>
    </location>
</feature>
<evidence type="ECO:0000313" key="8">
    <source>
        <dbReference type="EMBL" id="CDS11507.1"/>
    </source>
</evidence>
<dbReference type="PROSITE" id="PS00036">
    <property type="entry name" value="BZIP_BASIC"/>
    <property type="match status" value="1"/>
</dbReference>
<dbReference type="AlphaFoldDB" id="A0A077WXK5"/>
<dbReference type="InterPro" id="IPR051027">
    <property type="entry name" value="bZIP_transcription_factors"/>
</dbReference>
<evidence type="ECO:0000256" key="1">
    <source>
        <dbReference type="ARBA" id="ARBA00004123"/>
    </source>
</evidence>
<dbReference type="Gene3D" id="1.20.5.170">
    <property type="match status" value="1"/>
</dbReference>
<dbReference type="OrthoDB" id="295274at2759"/>
<dbReference type="SUPFAM" id="SSF57959">
    <property type="entry name" value="Leucine zipper domain"/>
    <property type="match status" value="1"/>
</dbReference>
<evidence type="ECO:0000256" key="6">
    <source>
        <dbReference type="SAM" id="MobiDB-lite"/>
    </source>
</evidence>
<dbReference type="EMBL" id="LK023346">
    <property type="protein sequence ID" value="CDS11507.1"/>
    <property type="molecule type" value="Genomic_DNA"/>
</dbReference>